<dbReference type="PANTHER" id="PTHR30386">
    <property type="entry name" value="MEMBRANE FUSION SUBUNIT OF EMRAB-TOLC MULTIDRUG EFFLUX PUMP"/>
    <property type="match status" value="1"/>
</dbReference>
<sequence length="587" mass="62138">MTASPPGHRAESVPSGQTDEAVLAAGEASAAAGADSTVGGPDTVSPTPGQAVSSTNRLGTSSGGTPPHPAALAPPRAPTTASPPGPDTPAPTRSAAPAPARAAQEPTPQPGAANPLGTAAVASLSDTGGSPPRPPRRTGRGGPPATGAPLTPPPTPPAARWSARGAVLLGVFGLLLLIGGFGGWAVFSRIAGAVVAPGQVEVEQHRQVVQHPEGGVVEQIAVREGQTVAAGDLLIRLDGTLLRTELAIVEGQYFEVLARRGRLEAERVDQPEITFPTELTELAPSRPDLQAMIDGQTSLFRSRLDTLHQSTEQLDAQAEQVGQQIEGIDAQTVALDQQRVLIGRELKDAQSLLDKGLAQAPRVLALEREAARLDGQLGELKAGRAQGQTQITEIGISKLRLAATRREQAETELRDLGYRELELAERRRGLTEQIARLDIRAPVSGIIHQLQVTTPRSVIRPAEPVMYLIPQDRPLVIAARIAPINVDEVHVGQQVVLRFSAFSSRTTPEIDGTLARVSADAVVDEASRMQFYRAEVTLPQSERDKLGDLALIPGMPVEVYIQTGERSPLAYLVKPLSDYFVRAFREQ</sequence>
<dbReference type="GO" id="GO:0015031">
    <property type="term" value="P:protein transport"/>
    <property type="evidence" value="ECO:0007669"/>
    <property type="project" value="InterPro"/>
</dbReference>
<dbReference type="InterPro" id="IPR058781">
    <property type="entry name" value="HH_AprE-like"/>
</dbReference>
<dbReference type="GO" id="GO:0005886">
    <property type="term" value="C:plasma membrane"/>
    <property type="evidence" value="ECO:0007669"/>
    <property type="project" value="UniProtKB-SubCell"/>
</dbReference>
<dbReference type="PANTHER" id="PTHR30386:SF17">
    <property type="entry name" value="ALKALINE PROTEASE SECRETION PROTEIN APRE"/>
    <property type="match status" value="1"/>
</dbReference>
<comment type="similarity">
    <text evidence="2 9">Belongs to the membrane fusion protein (MFP) (TC 8.A.1) family.</text>
</comment>
<comment type="subcellular location">
    <subcellularLocation>
        <location evidence="1 9">Cell inner membrane</location>
        <topology evidence="1 9">Single-pass membrane protein</topology>
    </subcellularLocation>
</comment>
<organism evidence="12 13">
    <name type="scientific">Paracoccus sanguinis</name>
    <dbReference type="NCBI Taxonomy" id="1545044"/>
    <lineage>
        <taxon>Bacteria</taxon>
        <taxon>Pseudomonadati</taxon>
        <taxon>Pseudomonadota</taxon>
        <taxon>Alphaproteobacteria</taxon>
        <taxon>Rhodobacterales</taxon>
        <taxon>Paracoccaceae</taxon>
        <taxon>Paracoccus</taxon>
    </lineage>
</organism>
<proteinExistence type="inferred from homology"/>
<evidence type="ECO:0000256" key="3">
    <source>
        <dbReference type="ARBA" id="ARBA00022448"/>
    </source>
</evidence>
<feature type="compositionally biased region" description="Polar residues" evidence="10">
    <location>
        <begin position="44"/>
        <end position="60"/>
    </location>
</feature>
<dbReference type="Pfam" id="PF25994">
    <property type="entry name" value="HH_AprE"/>
    <property type="match status" value="1"/>
</dbReference>
<dbReference type="PROSITE" id="PS50053">
    <property type="entry name" value="UBIQUITIN_2"/>
    <property type="match status" value="1"/>
</dbReference>
<dbReference type="Gene3D" id="2.40.30.170">
    <property type="match status" value="1"/>
</dbReference>
<dbReference type="InterPro" id="IPR010129">
    <property type="entry name" value="T1SS_HlyD"/>
</dbReference>
<evidence type="ECO:0000256" key="7">
    <source>
        <dbReference type="ARBA" id="ARBA00022989"/>
    </source>
</evidence>
<dbReference type="EMBL" id="FNNA01000002">
    <property type="protein sequence ID" value="SDW91054.1"/>
    <property type="molecule type" value="Genomic_DNA"/>
</dbReference>
<keyword evidence="8 9" id="KW-0472">Membrane</keyword>
<dbReference type="InterPro" id="IPR058982">
    <property type="entry name" value="Beta-barrel_AprE"/>
</dbReference>
<dbReference type="AlphaFoldDB" id="A0A1H2XF17"/>
<keyword evidence="6 9" id="KW-0812">Transmembrane</keyword>
<feature type="compositionally biased region" description="Pro residues" evidence="10">
    <location>
        <begin position="75"/>
        <end position="89"/>
    </location>
</feature>
<dbReference type="OrthoDB" id="9810980at2"/>
<feature type="transmembrane region" description="Helical" evidence="9">
    <location>
        <begin position="166"/>
        <end position="187"/>
    </location>
</feature>
<evidence type="ECO:0000256" key="5">
    <source>
        <dbReference type="ARBA" id="ARBA00022519"/>
    </source>
</evidence>
<keyword evidence="4 9" id="KW-1003">Cell membrane</keyword>
<dbReference type="InterPro" id="IPR050739">
    <property type="entry name" value="MFP"/>
</dbReference>
<reference evidence="13" key="1">
    <citation type="submission" date="2016-10" db="EMBL/GenBank/DDBJ databases">
        <authorList>
            <person name="Varghese N."/>
            <person name="Submissions S."/>
        </authorList>
    </citation>
    <scope>NUCLEOTIDE SEQUENCE [LARGE SCALE GENOMIC DNA]</scope>
    <source>
        <strain evidence="13">DSM 29303</strain>
    </source>
</reference>
<evidence type="ECO:0000256" key="10">
    <source>
        <dbReference type="SAM" id="MobiDB-lite"/>
    </source>
</evidence>
<keyword evidence="13" id="KW-1185">Reference proteome</keyword>
<evidence type="ECO:0000256" key="6">
    <source>
        <dbReference type="ARBA" id="ARBA00022692"/>
    </source>
</evidence>
<gene>
    <name evidence="12" type="ORF">SAMN05444276_102474</name>
</gene>
<evidence type="ECO:0000256" key="4">
    <source>
        <dbReference type="ARBA" id="ARBA00022475"/>
    </source>
</evidence>
<protein>
    <recommendedName>
        <fullName evidence="9">Membrane fusion protein (MFP) family protein</fullName>
    </recommendedName>
</protein>
<dbReference type="Pfam" id="PF26002">
    <property type="entry name" value="Beta-barrel_AprE"/>
    <property type="match status" value="1"/>
</dbReference>
<evidence type="ECO:0000259" key="11">
    <source>
        <dbReference type="PROSITE" id="PS50053"/>
    </source>
</evidence>
<dbReference type="Proteomes" id="UP000182944">
    <property type="component" value="Unassembled WGS sequence"/>
</dbReference>
<feature type="domain" description="Ubiquitin-like" evidence="11">
    <location>
        <begin position="319"/>
        <end position="372"/>
    </location>
</feature>
<feature type="compositionally biased region" description="Low complexity" evidence="10">
    <location>
        <begin position="90"/>
        <end position="106"/>
    </location>
</feature>
<keyword evidence="7 9" id="KW-1133">Transmembrane helix</keyword>
<dbReference type="Gene3D" id="2.40.50.100">
    <property type="match status" value="1"/>
</dbReference>
<dbReference type="STRING" id="1545044.SAMN05444276_102474"/>
<dbReference type="NCBIfam" id="TIGR01843">
    <property type="entry name" value="type_I_hlyD"/>
    <property type="match status" value="1"/>
</dbReference>
<evidence type="ECO:0000256" key="1">
    <source>
        <dbReference type="ARBA" id="ARBA00004377"/>
    </source>
</evidence>
<keyword evidence="3 9" id="KW-0813">Transport</keyword>
<evidence type="ECO:0000313" key="12">
    <source>
        <dbReference type="EMBL" id="SDW91054.1"/>
    </source>
</evidence>
<keyword evidence="5 9" id="KW-0997">Cell inner membrane</keyword>
<evidence type="ECO:0000313" key="13">
    <source>
        <dbReference type="Proteomes" id="UP000182944"/>
    </source>
</evidence>
<evidence type="ECO:0000256" key="8">
    <source>
        <dbReference type="ARBA" id="ARBA00023136"/>
    </source>
</evidence>
<dbReference type="PRINTS" id="PR01490">
    <property type="entry name" value="RTXTOXIND"/>
</dbReference>
<feature type="region of interest" description="Disordered" evidence="10">
    <location>
        <begin position="1"/>
        <end position="158"/>
    </location>
</feature>
<accession>A0A1H2XF17</accession>
<feature type="compositionally biased region" description="Low complexity" evidence="10">
    <location>
        <begin position="19"/>
        <end position="40"/>
    </location>
</feature>
<evidence type="ECO:0000256" key="2">
    <source>
        <dbReference type="ARBA" id="ARBA00009477"/>
    </source>
</evidence>
<name>A0A1H2XF17_9RHOB</name>
<evidence type="ECO:0000256" key="9">
    <source>
        <dbReference type="RuleBase" id="RU365093"/>
    </source>
</evidence>
<dbReference type="InterPro" id="IPR000626">
    <property type="entry name" value="Ubiquitin-like_dom"/>
</dbReference>